<keyword evidence="4" id="KW-0479">Metal-binding</keyword>
<dbReference type="SUPFAM" id="SSF53850">
    <property type="entry name" value="Periplasmic binding protein-like II"/>
    <property type="match status" value="1"/>
</dbReference>
<dbReference type="Pfam" id="PF13343">
    <property type="entry name" value="SBP_bac_6"/>
    <property type="match status" value="1"/>
</dbReference>
<organism evidence="5 6">
    <name type="scientific">Anabaenopsis elenkinii CCIBt3563</name>
    <dbReference type="NCBI Taxonomy" id="2779889"/>
    <lineage>
        <taxon>Bacteria</taxon>
        <taxon>Bacillati</taxon>
        <taxon>Cyanobacteriota</taxon>
        <taxon>Cyanophyceae</taxon>
        <taxon>Nostocales</taxon>
        <taxon>Nodulariaceae</taxon>
        <taxon>Anabaenopsis</taxon>
    </lineage>
</organism>
<protein>
    <submittedName>
        <fullName evidence="5">Iron ABC transporter substrate-binding protein</fullName>
    </submittedName>
</protein>
<evidence type="ECO:0000256" key="4">
    <source>
        <dbReference type="PIRSR" id="PIRSR002825-1"/>
    </source>
</evidence>
<keyword evidence="4" id="KW-0408">Iron</keyword>
<gene>
    <name evidence="5" type="ORF">IM676_05575</name>
</gene>
<dbReference type="PIRSF" id="PIRSF002825">
    <property type="entry name" value="CfbpA"/>
    <property type="match status" value="1"/>
</dbReference>
<dbReference type="PANTHER" id="PTHR30006:SF15">
    <property type="entry name" value="IRON-UTILIZATION PERIPLASMIC PROTEIN"/>
    <property type="match status" value="1"/>
</dbReference>
<keyword evidence="2" id="KW-0813">Transport</keyword>
<name>A0A7S6RGU5_9CYAN</name>
<dbReference type="EMBL" id="CP063311">
    <property type="protein sequence ID" value="QOV24589.1"/>
    <property type="molecule type" value="Genomic_DNA"/>
</dbReference>
<reference evidence="6" key="1">
    <citation type="submission" date="2020-10" db="EMBL/GenBank/DDBJ databases">
        <title>Genome-based taxonomic classification of the species Anabaenopsis elenkinii.</title>
        <authorList>
            <person name="Delbaje E."/>
            <person name="Andreote A.P.D."/>
            <person name="Pellegrinetti T.A."/>
            <person name="Cruz R.B."/>
            <person name="Branco L.H.Z."/>
            <person name="Fiore M.F."/>
        </authorList>
    </citation>
    <scope>NUCLEOTIDE SEQUENCE [LARGE SCALE GENOMIC DNA]</scope>
    <source>
        <strain evidence="6">CCIBt3563</strain>
    </source>
</reference>
<keyword evidence="6" id="KW-1185">Reference proteome</keyword>
<sequence>MLSWGVGLSVNAQTRTITIYSGRGERLISPLLEQAQKDLGMNIQVRYGDTAELAIALVEEGKNTRADLFFAQDAGALGALERRKLTTTISPNLLNQVDPRFRSPRGHWMGISGRARVLNYNTNRVRQNELPNSIWDLTRPQWRGRVAWAPTNGSFQSFVTAMRTLEGEPRTLQWLRAMRANGAKVYRNNTTIVEAIGRGEADIGLTNNYYLANFKNTNPNFPVAAHYTNKDAGSMINIAGVAIMNSTGQKAEVERFIGYLLRQSSQTYFATQTNEYPLVKGVAGPANQVPLSQIQGPNINLTNLQDLEGTLELLQEAGVL</sequence>
<evidence type="ECO:0000313" key="6">
    <source>
        <dbReference type="Proteomes" id="UP000593846"/>
    </source>
</evidence>
<feature type="binding site" evidence="4">
    <location>
        <position position="209"/>
    </location>
    <ligand>
        <name>Fe cation</name>
        <dbReference type="ChEBI" id="CHEBI:24875"/>
    </ligand>
</feature>
<keyword evidence="3" id="KW-0732">Signal</keyword>
<dbReference type="KEGG" id="aee:IM676_05575"/>
<keyword evidence="2" id="KW-0406">Ion transport</keyword>
<evidence type="ECO:0000256" key="1">
    <source>
        <dbReference type="ARBA" id="ARBA00008520"/>
    </source>
</evidence>
<dbReference type="InterPro" id="IPR026045">
    <property type="entry name" value="Ferric-bd"/>
</dbReference>
<dbReference type="AlphaFoldDB" id="A0A7S6RGU5"/>
<evidence type="ECO:0000256" key="2">
    <source>
        <dbReference type="ARBA" id="ARBA00022496"/>
    </source>
</evidence>
<dbReference type="Gene3D" id="3.40.190.10">
    <property type="entry name" value="Periplasmic binding protein-like II"/>
    <property type="match status" value="2"/>
</dbReference>
<dbReference type="GO" id="GO:0046872">
    <property type="term" value="F:metal ion binding"/>
    <property type="evidence" value="ECO:0007669"/>
    <property type="project" value="UniProtKB-KW"/>
</dbReference>
<evidence type="ECO:0000313" key="5">
    <source>
        <dbReference type="EMBL" id="QOV24589.1"/>
    </source>
</evidence>
<dbReference type="Proteomes" id="UP000593846">
    <property type="component" value="Chromosome"/>
</dbReference>
<keyword evidence="2" id="KW-0410">Iron transport</keyword>
<proteinExistence type="inferred from homology"/>
<feature type="binding site" evidence="4">
    <location>
        <position position="210"/>
    </location>
    <ligand>
        <name>Fe cation</name>
        <dbReference type="ChEBI" id="CHEBI:24875"/>
    </ligand>
</feature>
<evidence type="ECO:0000256" key="3">
    <source>
        <dbReference type="ARBA" id="ARBA00022729"/>
    </source>
</evidence>
<dbReference type="GO" id="GO:0030288">
    <property type="term" value="C:outer membrane-bounded periplasmic space"/>
    <property type="evidence" value="ECO:0007669"/>
    <property type="project" value="TreeGrafter"/>
</dbReference>
<dbReference type="PANTHER" id="PTHR30006">
    <property type="entry name" value="THIAMINE-BINDING PERIPLASMIC PROTEIN-RELATED"/>
    <property type="match status" value="1"/>
</dbReference>
<comment type="similarity">
    <text evidence="1">Belongs to the bacterial solute-binding protein 1 family.</text>
</comment>
<dbReference type="GO" id="GO:0006826">
    <property type="term" value="P:iron ion transport"/>
    <property type="evidence" value="ECO:0007669"/>
    <property type="project" value="UniProtKB-KW"/>
</dbReference>
<accession>A0A7S6RGU5</accession>
<dbReference type="CDD" id="cd13543">
    <property type="entry name" value="PBP2_Fbp"/>
    <property type="match status" value="1"/>
</dbReference>